<keyword evidence="1" id="KW-0808">Transferase</keyword>
<dbReference type="GO" id="GO:0016301">
    <property type="term" value="F:kinase activity"/>
    <property type="evidence" value="ECO:0007669"/>
    <property type="project" value="UniProtKB-KW"/>
</dbReference>
<reference evidence="1" key="1">
    <citation type="submission" date="2019-10" db="EMBL/GenBank/DDBJ databases">
        <title>Conservation and host-specific expression of non-tandemly repeated heterogenous ribosome RNA gene in arbuscular mycorrhizal fungi.</title>
        <authorList>
            <person name="Maeda T."/>
            <person name="Kobayashi Y."/>
            <person name="Nakagawa T."/>
            <person name="Ezawa T."/>
            <person name="Yamaguchi K."/>
            <person name="Bino T."/>
            <person name="Nishimoto Y."/>
            <person name="Shigenobu S."/>
            <person name="Kawaguchi M."/>
        </authorList>
    </citation>
    <scope>NUCLEOTIDE SEQUENCE</scope>
    <source>
        <strain evidence="1">HR1</strain>
    </source>
</reference>
<dbReference type="Proteomes" id="UP000615446">
    <property type="component" value="Unassembled WGS sequence"/>
</dbReference>
<name>A0A8H3LWL5_9GLOM</name>
<gene>
    <name evidence="1" type="ORF">RCL2_002037100</name>
</gene>
<dbReference type="OrthoDB" id="2443966at2759"/>
<dbReference type="AlphaFoldDB" id="A0A8H3LWL5"/>
<sequence>MSYGILNAACKSRLKISSQGSSWCGKYVLENEKIDNLIQEMQLKIHYYYDIIVEWISYNQLNNIKKLEKDEFSTIYSSIWKDGLLKYDRNKDEYSRDQDIKVNLNCLHNSQNVTNEFLNEIETYFDDDYLYGISQNPDTKDYILVLQNVYCNKCSKRFTDEHNLWYNLIREMQLEINYYHSIIIEWILYDQFKDIKKCLHDSQNISNEFLIEILKDIF</sequence>
<evidence type="ECO:0000313" key="2">
    <source>
        <dbReference type="Proteomes" id="UP000615446"/>
    </source>
</evidence>
<keyword evidence="1" id="KW-0418">Kinase</keyword>
<organism evidence="1 2">
    <name type="scientific">Rhizophagus clarus</name>
    <dbReference type="NCBI Taxonomy" id="94130"/>
    <lineage>
        <taxon>Eukaryota</taxon>
        <taxon>Fungi</taxon>
        <taxon>Fungi incertae sedis</taxon>
        <taxon>Mucoromycota</taxon>
        <taxon>Glomeromycotina</taxon>
        <taxon>Glomeromycetes</taxon>
        <taxon>Glomerales</taxon>
        <taxon>Glomeraceae</taxon>
        <taxon>Rhizophagus</taxon>
    </lineage>
</organism>
<protein>
    <submittedName>
        <fullName evidence="1">Kinase-like domain-containing protein</fullName>
    </submittedName>
</protein>
<proteinExistence type="predicted"/>
<comment type="caution">
    <text evidence="1">The sequence shown here is derived from an EMBL/GenBank/DDBJ whole genome shotgun (WGS) entry which is preliminary data.</text>
</comment>
<evidence type="ECO:0000313" key="1">
    <source>
        <dbReference type="EMBL" id="GES93625.1"/>
    </source>
</evidence>
<dbReference type="EMBL" id="BLAL01000228">
    <property type="protein sequence ID" value="GES93625.1"/>
    <property type="molecule type" value="Genomic_DNA"/>
</dbReference>
<accession>A0A8H3LWL5</accession>